<name>A0AB35KDL1_9LACT</name>
<comment type="caution">
    <text evidence="1">The sequence shown here is derived from an EMBL/GenBank/DDBJ whole genome shotgun (WGS) entry which is preliminary data.</text>
</comment>
<dbReference type="EMBL" id="JAOWLO010000004">
    <property type="protein sequence ID" value="MDG5048984.1"/>
    <property type="molecule type" value="Genomic_DNA"/>
</dbReference>
<reference evidence="1" key="2">
    <citation type="journal article" date="2023" name="Food Microbiol.">
        <title>Evaluation of the fermentation potential of lactic acid bacteria isolated from herbs, fruits and vegetables as starter cultures in nut-based milk alternatives.</title>
        <authorList>
            <person name="Huang W."/>
            <person name="Dong A."/>
            <person name="Pham H.T."/>
            <person name="Zhou C."/>
            <person name="Huo Z."/>
            <person name="Watjen A.P."/>
            <person name="Prakash S."/>
            <person name="Bang-Berthelsen C.H."/>
            <person name="Turner M.S."/>
        </authorList>
    </citation>
    <scope>NUCLEOTIDE SEQUENCE</scope>
    <source>
        <strain evidence="1">593</strain>
    </source>
</reference>
<reference evidence="1" key="1">
    <citation type="submission" date="2022-10" db="EMBL/GenBank/DDBJ databases">
        <authorList>
            <person name="Turner M.S."/>
            <person name="Huang W."/>
        </authorList>
    </citation>
    <scope>NUCLEOTIDE SEQUENCE</scope>
    <source>
        <strain evidence="1">593</strain>
    </source>
</reference>
<accession>A0AB35KDL1</accession>
<proteinExistence type="predicted"/>
<evidence type="ECO:0000313" key="2">
    <source>
        <dbReference type="Proteomes" id="UP001152820"/>
    </source>
</evidence>
<gene>
    <name evidence="1" type="ORF">OGZ38_07490</name>
</gene>
<sequence>MNFFSTTESRLYFSNQKSKMQSEINSLYDNEIVNCNFEEWKEYLYSKYSVAPITLFEESTEKSFREKTIKKYNSFHRFNRHEPEYYNIAGYCITFKIYYNGNPDLFKLRPSSFILDRFSSIEFQSPFNDKCGYFTLERDYTKEELLNDKSESSPEMVQNQFENYFKNYREMIKNVNKEAEIFNSSLKDQAEQMLTKRKEKASTFALLSQKLEIPINLSTNAPNITPIPLVKISRTPPKKPITKHNSMEYLIKDIDYKNINKIITMSGTTMEKTARTYYLNNEEELRDHLLATLNTHYENATGETFRKIGKTDILIEFENKAAFIGECKIWHGITQFNEAIQQLCNYSTWRDGKVSLVVFNKKNKNFQGILKVVKDWIDSSTKSYSMVLPNVWQCKFYRSDMQVEIDLNIAVFDLYVDESQFKDIRKNNN</sequence>
<protein>
    <submittedName>
        <fullName evidence="1">Uncharacterized protein</fullName>
    </submittedName>
</protein>
<dbReference type="Proteomes" id="UP001152820">
    <property type="component" value="Unassembled WGS sequence"/>
</dbReference>
<dbReference type="AlphaFoldDB" id="A0AB35KDL1"/>
<dbReference type="RefSeq" id="WP_058217710.1">
    <property type="nucleotide sequence ID" value="NZ_JAOWLO010000004.1"/>
</dbReference>
<organism evidence="1 2">
    <name type="scientific">Lactococcus lactis</name>
    <dbReference type="NCBI Taxonomy" id="1358"/>
    <lineage>
        <taxon>Bacteria</taxon>
        <taxon>Bacillati</taxon>
        <taxon>Bacillota</taxon>
        <taxon>Bacilli</taxon>
        <taxon>Lactobacillales</taxon>
        <taxon>Streptococcaceae</taxon>
        <taxon>Lactococcus</taxon>
    </lineage>
</organism>
<evidence type="ECO:0000313" key="1">
    <source>
        <dbReference type="EMBL" id="MDG5048984.1"/>
    </source>
</evidence>